<dbReference type="InterPro" id="IPR053924">
    <property type="entry name" value="RecX_HTH_2nd"/>
</dbReference>
<comment type="function">
    <text evidence="5">Modulates RecA activity.</text>
</comment>
<dbReference type="Proteomes" id="UP000663499">
    <property type="component" value="Chromosome"/>
</dbReference>
<feature type="domain" description="RecX second three-helical" evidence="6">
    <location>
        <begin position="107"/>
        <end position="142"/>
    </location>
</feature>
<dbReference type="GO" id="GO:0005737">
    <property type="term" value="C:cytoplasm"/>
    <property type="evidence" value="ECO:0007669"/>
    <property type="project" value="UniProtKB-SubCell"/>
</dbReference>
<name>A0A974XEI4_9FIRM</name>
<accession>A0A974XEI4</accession>
<dbReference type="HAMAP" id="MF_01114">
    <property type="entry name" value="RecX"/>
    <property type="match status" value="1"/>
</dbReference>
<evidence type="ECO:0000313" key="10">
    <source>
        <dbReference type="Proteomes" id="UP000663499"/>
    </source>
</evidence>
<evidence type="ECO:0000256" key="4">
    <source>
        <dbReference type="ARBA" id="ARBA00022490"/>
    </source>
</evidence>
<organism evidence="9 10">
    <name type="scientific">Alkalibacter rhizosphaerae</name>
    <dbReference type="NCBI Taxonomy" id="2815577"/>
    <lineage>
        <taxon>Bacteria</taxon>
        <taxon>Bacillati</taxon>
        <taxon>Bacillota</taxon>
        <taxon>Clostridia</taxon>
        <taxon>Eubacteriales</taxon>
        <taxon>Eubacteriaceae</taxon>
        <taxon>Alkalibacter</taxon>
    </lineage>
</organism>
<proteinExistence type="inferred from homology"/>
<protein>
    <recommendedName>
        <fullName evidence="3 5">Regulatory protein RecX</fullName>
    </recommendedName>
</protein>
<dbReference type="GO" id="GO:0006282">
    <property type="term" value="P:regulation of DNA repair"/>
    <property type="evidence" value="ECO:0007669"/>
    <property type="project" value="UniProtKB-UniRule"/>
</dbReference>
<dbReference type="InterPro" id="IPR053926">
    <property type="entry name" value="RecX_HTH_1st"/>
</dbReference>
<feature type="domain" description="RecX first three-helical" evidence="8">
    <location>
        <begin position="61"/>
        <end position="100"/>
    </location>
</feature>
<gene>
    <name evidence="5" type="primary">recX</name>
    <name evidence="9" type="ORF">J0B03_11425</name>
</gene>
<dbReference type="Pfam" id="PF21982">
    <property type="entry name" value="RecX_HTH1"/>
    <property type="match status" value="1"/>
</dbReference>
<dbReference type="KEGG" id="alka:J0B03_11425"/>
<evidence type="ECO:0000256" key="5">
    <source>
        <dbReference type="HAMAP-Rule" id="MF_01114"/>
    </source>
</evidence>
<comment type="subcellular location">
    <subcellularLocation>
        <location evidence="1 5">Cytoplasm</location>
    </subcellularLocation>
</comment>
<evidence type="ECO:0000259" key="8">
    <source>
        <dbReference type="Pfam" id="PF21982"/>
    </source>
</evidence>
<dbReference type="InterPro" id="IPR003783">
    <property type="entry name" value="Regulatory_RecX"/>
</dbReference>
<dbReference type="EMBL" id="CP071444">
    <property type="protein sequence ID" value="QSX08384.1"/>
    <property type="molecule type" value="Genomic_DNA"/>
</dbReference>
<evidence type="ECO:0000259" key="7">
    <source>
        <dbReference type="Pfam" id="PF21981"/>
    </source>
</evidence>
<evidence type="ECO:0000313" key="9">
    <source>
        <dbReference type="EMBL" id="QSX08384.1"/>
    </source>
</evidence>
<dbReference type="AlphaFoldDB" id="A0A974XEI4"/>
<keyword evidence="4 5" id="KW-0963">Cytoplasm</keyword>
<dbReference type="Gene3D" id="1.10.10.10">
    <property type="entry name" value="Winged helix-like DNA-binding domain superfamily/Winged helix DNA-binding domain"/>
    <property type="match status" value="4"/>
</dbReference>
<dbReference type="PANTHER" id="PTHR33602:SF1">
    <property type="entry name" value="REGULATORY PROTEIN RECX FAMILY PROTEIN"/>
    <property type="match status" value="1"/>
</dbReference>
<comment type="similarity">
    <text evidence="2 5">Belongs to the RecX family.</text>
</comment>
<feature type="domain" description="RecX third three-helical" evidence="7">
    <location>
        <begin position="221"/>
        <end position="262"/>
    </location>
</feature>
<evidence type="ECO:0000256" key="1">
    <source>
        <dbReference type="ARBA" id="ARBA00004496"/>
    </source>
</evidence>
<dbReference type="Pfam" id="PF02631">
    <property type="entry name" value="RecX_HTH2"/>
    <property type="match status" value="1"/>
</dbReference>
<dbReference type="RefSeq" id="WP_207299726.1">
    <property type="nucleotide sequence ID" value="NZ_CP071444.1"/>
</dbReference>
<dbReference type="InterPro" id="IPR053925">
    <property type="entry name" value="RecX_HTH_3rd"/>
</dbReference>
<dbReference type="PANTHER" id="PTHR33602">
    <property type="entry name" value="REGULATORY PROTEIN RECX FAMILY PROTEIN"/>
    <property type="match status" value="1"/>
</dbReference>
<evidence type="ECO:0000256" key="3">
    <source>
        <dbReference type="ARBA" id="ARBA00018111"/>
    </source>
</evidence>
<sequence>MKTITELKIDKKTKQVQIYSGEEWLMDMDPELVWELGLKNGSVLEEEELLVAKRKSEEKKAYNQSLHYLTFKDRTVKEVKDHLKDKGHEPVVITVVMKKLKEYGFVDDQRYAAQYVKDKSSFSDLGRNRISADLEKRGISKEQSLPYLEEYCCEGSELEKAKDLAVKLDDRFERLPYRQKVDKIGRRLQDKGYSWDVIQGALAGIDGENKESVVYQQELEKNLHKAVEKNKRKKLDDRTFQSKVAQQLMRKGYAWDEVQEALRRLDTQVND</sequence>
<keyword evidence="10" id="KW-1185">Reference proteome</keyword>
<reference evidence="9" key="1">
    <citation type="submission" date="2021-03" db="EMBL/GenBank/DDBJ databases">
        <title>Alkalibacter marinus sp. nov., isolated from tidal flat sediment.</title>
        <authorList>
            <person name="Namirimu T."/>
            <person name="Yang J.-A."/>
            <person name="Yang S.-H."/>
            <person name="Kim Y.-J."/>
            <person name="Kwon K.K."/>
        </authorList>
    </citation>
    <scope>NUCLEOTIDE SEQUENCE</scope>
    <source>
        <strain evidence="9">ES005</strain>
    </source>
</reference>
<evidence type="ECO:0000259" key="6">
    <source>
        <dbReference type="Pfam" id="PF02631"/>
    </source>
</evidence>
<evidence type="ECO:0000256" key="2">
    <source>
        <dbReference type="ARBA" id="ARBA00009695"/>
    </source>
</evidence>
<dbReference type="InterPro" id="IPR036388">
    <property type="entry name" value="WH-like_DNA-bd_sf"/>
</dbReference>
<dbReference type="Pfam" id="PF21981">
    <property type="entry name" value="RecX_HTH3"/>
    <property type="match status" value="1"/>
</dbReference>